<organism evidence="7 8">
    <name type="scientific">Mycena venus</name>
    <dbReference type="NCBI Taxonomy" id="2733690"/>
    <lineage>
        <taxon>Eukaryota</taxon>
        <taxon>Fungi</taxon>
        <taxon>Dikarya</taxon>
        <taxon>Basidiomycota</taxon>
        <taxon>Agaricomycotina</taxon>
        <taxon>Agaricomycetes</taxon>
        <taxon>Agaricomycetidae</taxon>
        <taxon>Agaricales</taxon>
        <taxon>Marasmiineae</taxon>
        <taxon>Mycenaceae</taxon>
        <taxon>Mycena</taxon>
    </lineage>
</organism>
<comment type="subcellular location">
    <subcellularLocation>
        <location evidence="1">Nucleus</location>
    </subcellularLocation>
</comment>
<reference evidence="7" key="1">
    <citation type="submission" date="2020-05" db="EMBL/GenBank/DDBJ databases">
        <title>Mycena genomes resolve the evolution of fungal bioluminescence.</title>
        <authorList>
            <person name="Tsai I.J."/>
        </authorList>
    </citation>
    <scope>NUCLEOTIDE SEQUENCE</scope>
    <source>
        <strain evidence="7">CCC161011</strain>
    </source>
</reference>
<comment type="caution">
    <text evidence="7">The sequence shown here is derived from an EMBL/GenBank/DDBJ whole genome shotgun (WGS) entry which is preliminary data.</text>
</comment>
<dbReference type="Pfam" id="PF00172">
    <property type="entry name" value="Zn_clus"/>
    <property type="match status" value="1"/>
</dbReference>
<dbReference type="EMBL" id="JACAZI010000018">
    <property type="protein sequence ID" value="KAF7341126.1"/>
    <property type="molecule type" value="Genomic_DNA"/>
</dbReference>
<feature type="domain" description="Zn(2)-C6 fungal-type" evidence="6">
    <location>
        <begin position="32"/>
        <end position="65"/>
    </location>
</feature>
<keyword evidence="3" id="KW-0238">DNA-binding</keyword>
<evidence type="ECO:0000259" key="6">
    <source>
        <dbReference type="PROSITE" id="PS50048"/>
    </source>
</evidence>
<dbReference type="GO" id="GO:0000981">
    <property type="term" value="F:DNA-binding transcription factor activity, RNA polymerase II-specific"/>
    <property type="evidence" value="ECO:0007669"/>
    <property type="project" value="InterPro"/>
</dbReference>
<sequence length="755" mass="84645">MAYGDVLRTTDGIGSQNLTRVGGLRLRRSQRSCDFCRQRKIRCDGPQTADSRCSNCLAFDSACTYEKPARKRGPKNISMEELRKENASLKAKLRSLSLCSLCSQPLQSLPTRRDGRSVNASVFRHSSPESDTSSDTQEPPDEQDFISDELAVRFSQFTLHCMQDKDFGSASSFALANKAIAMKEKHEGRPLLPILRRPLFWDILPWEKKELDKLPLYFYPAGDLIDSLLSLYFTNVHPTMPILHRPTFERSVAEGLHLTDIDFGGLLLSVLAVASRYSNDQRVFVDGDSSLSAGWKFANAIQILRKKAGEPSIYEVQMYFFLTIFVLGTSMPQVSWLYIGVGIRFLQQSGRHRRKPEGHKPNLRDELWKRAFWSYLVLEALVCLFLGRPTGLQVEEYDLELPLEVDDEYWDSGFIQPLGKPSQLSYFVCQLRLSEILVDAMRRLYGSKKSKILLGWDGPEWEQRVVAELDSAMNDFHDSIPLHLRWDPEDPPQGTFFDQSAILHISYNHVLIAIHRLHLQKATKHGGAPSLFICARAARAVIRTADIWLSKLQCIPLPNLINPVFLSGLVLVLYMVGTTRAGLPMDSQHRDLVHIATALDILKFAESRSQSVGRLWEVLRELWSLDGSLPPKYRSNYAPDSGDAGASDPATSGPVSAATVPVEYHGQLGQSFDLWNGTTGSSDRSPVVKPGMTIEQLLADAATMESVLEVDDELMSIWMAAPTDVSNFSDWSAYLQNRNMSGDGLTFDIFGNGEG</sequence>
<dbReference type="Gene3D" id="4.10.240.10">
    <property type="entry name" value="Zn(2)-C6 fungal-type DNA-binding domain"/>
    <property type="match status" value="1"/>
</dbReference>
<feature type="region of interest" description="Disordered" evidence="5">
    <location>
        <begin position="108"/>
        <end position="142"/>
    </location>
</feature>
<dbReference type="GO" id="GO:0005634">
    <property type="term" value="C:nucleus"/>
    <property type="evidence" value="ECO:0007669"/>
    <property type="project" value="UniProtKB-SubCell"/>
</dbReference>
<dbReference type="PROSITE" id="PS50048">
    <property type="entry name" value="ZN2_CY6_FUNGAL_2"/>
    <property type="match status" value="1"/>
</dbReference>
<dbReference type="AlphaFoldDB" id="A0A8H7CM57"/>
<proteinExistence type="predicted"/>
<dbReference type="Pfam" id="PF04082">
    <property type="entry name" value="Fungal_trans"/>
    <property type="match status" value="1"/>
</dbReference>
<protein>
    <submittedName>
        <fullName evidence="7">Fungal-trans domain-containing protein</fullName>
    </submittedName>
</protein>
<evidence type="ECO:0000313" key="7">
    <source>
        <dbReference type="EMBL" id="KAF7341126.1"/>
    </source>
</evidence>
<dbReference type="InterPro" id="IPR007219">
    <property type="entry name" value="XnlR_reg_dom"/>
</dbReference>
<dbReference type="OrthoDB" id="4456959at2759"/>
<dbReference type="SUPFAM" id="SSF57701">
    <property type="entry name" value="Zn2/Cys6 DNA-binding domain"/>
    <property type="match status" value="1"/>
</dbReference>
<dbReference type="SMART" id="SM00906">
    <property type="entry name" value="Fungal_trans"/>
    <property type="match status" value="1"/>
</dbReference>
<evidence type="ECO:0000313" key="8">
    <source>
        <dbReference type="Proteomes" id="UP000620124"/>
    </source>
</evidence>
<keyword evidence="8" id="KW-1185">Reference proteome</keyword>
<evidence type="ECO:0000256" key="1">
    <source>
        <dbReference type="ARBA" id="ARBA00004123"/>
    </source>
</evidence>
<evidence type="ECO:0000256" key="3">
    <source>
        <dbReference type="ARBA" id="ARBA00023125"/>
    </source>
</evidence>
<dbReference type="InterPro" id="IPR001138">
    <property type="entry name" value="Zn2Cys6_DnaBD"/>
</dbReference>
<name>A0A8H7CM57_9AGAR</name>
<dbReference type="GO" id="GO:0008270">
    <property type="term" value="F:zinc ion binding"/>
    <property type="evidence" value="ECO:0007669"/>
    <property type="project" value="InterPro"/>
</dbReference>
<evidence type="ECO:0000256" key="4">
    <source>
        <dbReference type="ARBA" id="ARBA00023242"/>
    </source>
</evidence>
<dbReference type="SMART" id="SM00066">
    <property type="entry name" value="GAL4"/>
    <property type="match status" value="1"/>
</dbReference>
<dbReference type="InterPro" id="IPR050987">
    <property type="entry name" value="AtrR-like"/>
</dbReference>
<dbReference type="PROSITE" id="PS00463">
    <property type="entry name" value="ZN2_CY6_FUNGAL_1"/>
    <property type="match status" value="1"/>
</dbReference>
<dbReference type="CDD" id="cd12148">
    <property type="entry name" value="fungal_TF_MHR"/>
    <property type="match status" value="1"/>
</dbReference>
<feature type="region of interest" description="Disordered" evidence="5">
    <location>
        <begin position="634"/>
        <end position="656"/>
    </location>
</feature>
<dbReference type="Proteomes" id="UP000620124">
    <property type="component" value="Unassembled WGS sequence"/>
</dbReference>
<evidence type="ECO:0000256" key="5">
    <source>
        <dbReference type="SAM" id="MobiDB-lite"/>
    </source>
</evidence>
<dbReference type="CDD" id="cd00067">
    <property type="entry name" value="GAL4"/>
    <property type="match status" value="1"/>
</dbReference>
<keyword evidence="2" id="KW-0479">Metal-binding</keyword>
<accession>A0A8H7CM57</accession>
<dbReference type="GO" id="GO:0006351">
    <property type="term" value="P:DNA-templated transcription"/>
    <property type="evidence" value="ECO:0007669"/>
    <property type="project" value="InterPro"/>
</dbReference>
<keyword evidence="4" id="KW-0539">Nucleus</keyword>
<dbReference type="PANTHER" id="PTHR46910:SF3">
    <property type="entry name" value="HALOTOLERANCE PROTEIN 9-RELATED"/>
    <property type="match status" value="1"/>
</dbReference>
<dbReference type="InterPro" id="IPR036864">
    <property type="entry name" value="Zn2-C6_fun-type_DNA-bd_sf"/>
</dbReference>
<dbReference type="GO" id="GO:0003677">
    <property type="term" value="F:DNA binding"/>
    <property type="evidence" value="ECO:0007669"/>
    <property type="project" value="UniProtKB-KW"/>
</dbReference>
<evidence type="ECO:0000256" key="2">
    <source>
        <dbReference type="ARBA" id="ARBA00022723"/>
    </source>
</evidence>
<gene>
    <name evidence="7" type="ORF">MVEN_01847000</name>
</gene>
<dbReference type="PANTHER" id="PTHR46910">
    <property type="entry name" value="TRANSCRIPTION FACTOR PDR1"/>
    <property type="match status" value="1"/>
</dbReference>